<accession>A0AAW0V0H1</accession>
<reference evidence="1 2" key="1">
    <citation type="submission" date="2023-03" db="EMBL/GenBank/DDBJ databases">
        <title>High-quality genome of Scylla paramamosain provides insights in environmental adaptation.</title>
        <authorList>
            <person name="Zhang L."/>
        </authorList>
    </citation>
    <scope>NUCLEOTIDE SEQUENCE [LARGE SCALE GENOMIC DNA]</scope>
    <source>
        <strain evidence="1">LZ_2023a</strain>
        <tissue evidence="1">Muscle</tissue>
    </source>
</reference>
<proteinExistence type="predicted"/>
<evidence type="ECO:0000313" key="1">
    <source>
        <dbReference type="EMBL" id="KAK8405455.1"/>
    </source>
</evidence>
<gene>
    <name evidence="1" type="ORF">O3P69_001791</name>
</gene>
<evidence type="ECO:0000313" key="2">
    <source>
        <dbReference type="Proteomes" id="UP001487740"/>
    </source>
</evidence>
<sequence>MAVLEVAVLYTTATVVTAVGHLKVHVYGTSFGRLKTSDDRIIPDLPPHVSRDAAQGGVPRQVPAQCPITEQQLGGAVQTPPQPRPKPGDCCYLLHNVGVEKSGCRRTSSASSENKRRD</sequence>
<protein>
    <recommendedName>
        <fullName evidence="3">Secreted protein</fullName>
    </recommendedName>
</protein>
<dbReference type="AlphaFoldDB" id="A0AAW0V0H1"/>
<dbReference type="Proteomes" id="UP001487740">
    <property type="component" value="Unassembled WGS sequence"/>
</dbReference>
<evidence type="ECO:0008006" key="3">
    <source>
        <dbReference type="Google" id="ProtNLM"/>
    </source>
</evidence>
<dbReference type="EMBL" id="JARAKH010000003">
    <property type="protein sequence ID" value="KAK8405455.1"/>
    <property type="molecule type" value="Genomic_DNA"/>
</dbReference>
<keyword evidence="2" id="KW-1185">Reference proteome</keyword>
<name>A0AAW0V0H1_SCYPA</name>
<organism evidence="1 2">
    <name type="scientific">Scylla paramamosain</name>
    <name type="common">Mud crab</name>
    <dbReference type="NCBI Taxonomy" id="85552"/>
    <lineage>
        <taxon>Eukaryota</taxon>
        <taxon>Metazoa</taxon>
        <taxon>Ecdysozoa</taxon>
        <taxon>Arthropoda</taxon>
        <taxon>Crustacea</taxon>
        <taxon>Multicrustacea</taxon>
        <taxon>Malacostraca</taxon>
        <taxon>Eumalacostraca</taxon>
        <taxon>Eucarida</taxon>
        <taxon>Decapoda</taxon>
        <taxon>Pleocyemata</taxon>
        <taxon>Brachyura</taxon>
        <taxon>Eubrachyura</taxon>
        <taxon>Portunoidea</taxon>
        <taxon>Portunidae</taxon>
        <taxon>Portuninae</taxon>
        <taxon>Scylla</taxon>
    </lineage>
</organism>
<comment type="caution">
    <text evidence="1">The sequence shown here is derived from an EMBL/GenBank/DDBJ whole genome shotgun (WGS) entry which is preliminary data.</text>
</comment>